<feature type="domain" description="DUF2415" evidence="1">
    <location>
        <begin position="305"/>
        <end position="352"/>
    </location>
</feature>
<organism evidence="2 3">
    <name type="scientific">Hyphopichia burtonii NRRL Y-1933</name>
    <dbReference type="NCBI Taxonomy" id="984485"/>
    <lineage>
        <taxon>Eukaryota</taxon>
        <taxon>Fungi</taxon>
        <taxon>Dikarya</taxon>
        <taxon>Ascomycota</taxon>
        <taxon>Saccharomycotina</taxon>
        <taxon>Pichiomycetes</taxon>
        <taxon>Debaryomycetaceae</taxon>
        <taxon>Hyphopichia</taxon>
    </lineage>
</organism>
<dbReference type="InterPro" id="IPR036322">
    <property type="entry name" value="WD40_repeat_dom_sf"/>
</dbReference>
<evidence type="ECO:0000259" key="1">
    <source>
        <dbReference type="Pfam" id="PF10313"/>
    </source>
</evidence>
<accession>A0A1E4REH7</accession>
<dbReference type="Pfam" id="PF10313">
    <property type="entry name" value="DUF2415"/>
    <property type="match status" value="1"/>
</dbReference>
<keyword evidence="3" id="KW-1185">Reference proteome</keyword>
<dbReference type="InterPro" id="IPR019417">
    <property type="entry name" value="DUF2415"/>
</dbReference>
<dbReference type="OrthoDB" id="418169at2759"/>
<sequence>MKDIEQDSFVNPVPVSKINHRRNSNYYKCFQNNYHAHKLLNANPSYITPALSTVKHWQLRDLIQVNNSKGYVHYTNNKSIKSINLQEMSSPVKDWNLNYTPCCYSYTKDGSMITGGLMSPMVSGGGGGGGVTPDIKNITPSHSNRSSKGLFSFHNNETNESFDYILGELINNSVNIYPKLSNQYNAYVCNNDSYLYTLDINNEVKVANQIKCQEGTALNNICQSNKNLLTITGDSGSIFLIDSRDNSKINTIETNHDSGFGISYHSNDHIFSTAFQDGTCLLYDIRNLKKSLFEIKSTRPGHQSGAFRVCKFSNSKFGGYNNDLLVILEHVGRIHLIDLRNLNQINNHQVIVLPFALDQFSNYKLERINRIEKIYNENHNESNHNDLSIYNEDEIEFTAPLVYDYDYLTNHNSKLFKNYTYQPPPPPSLKVPSYVPPPQFNIPQWSENDSNSNCNINSNVSPTSSARPSLHYDPNTGVSNNDFNDFVPPNSSTVSDHTSVDSSSMLSFYDAYQQSVNHIHGELNLSGVDWFNDHLLIGCDGGGLVKWNINSTARRSFDLASVV</sequence>
<dbReference type="EMBL" id="KV454544">
    <property type="protein sequence ID" value="ODV65674.1"/>
    <property type="molecule type" value="Genomic_DNA"/>
</dbReference>
<dbReference type="GeneID" id="30994817"/>
<dbReference type="SUPFAM" id="SSF50978">
    <property type="entry name" value="WD40 repeat-like"/>
    <property type="match status" value="1"/>
</dbReference>
<reference evidence="3" key="1">
    <citation type="submission" date="2016-05" db="EMBL/GenBank/DDBJ databases">
        <title>Comparative genomics of biotechnologically important yeasts.</title>
        <authorList>
            <consortium name="DOE Joint Genome Institute"/>
            <person name="Riley R."/>
            <person name="Haridas S."/>
            <person name="Wolfe K.H."/>
            <person name="Lopes M.R."/>
            <person name="Hittinger C.T."/>
            <person name="Goker M."/>
            <person name="Salamov A."/>
            <person name="Wisecaver J."/>
            <person name="Long T.M."/>
            <person name="Aerts A.L."/>
            <person name="Barry K."/>
            <person name="Choi C."/>
            <person name="Clum A."/>
            <person name="Coughlan A.Y."/>
            <person name="Deshpande S."/>
            <person name="Douglass A.P."/>
            <person name="Hanson S.J."/>
            <person name="Klenk H.-P."/>
            <person name="Labutti K."/>
            <person name="Lapidus A."/>
            <person name="Lindquist E."/>
            <person name="Lipzen A."/>
            <person name="Meier-Kolthoff J.P."/>
            <person name="Ohm R.A."/>
            <person name="Otillar R.P."/>
            <person name="Pangilinan J."/>
            <person name="Peng Y."/>
            <person name="Rokas A."/>
            <person name="Rosa C.A."/>
            <person name="Scheuner C."/>
            <person name="Sibirny A.A."/>
            <person name="Slot J.C."/>
            <person name="Stielow J.B."/>
            <person name="Sun H."/>
            <person name="Kurtzman C.P."/>
            <person name="Blackwell M."/>
            <person name="Grigoriev I.V."/>
            <person name="Jeffries T.W."/>
        </authorList>
    </citation>
    <scope>NUCLEOTIDE SEQUENCE [LARGE SCALE GENOMIC DNA]</scope>
    <source>
        <strain evidence="3">NRRL Y-1933</strain>
    </source>
</reference>
<dbReference type="RefSeq" id="XP_020074741.1">
    <property type="nucleotide sequence ID" value="XM_020220267.1"/>
</dbReference>
<proteinExistence type="predicted"/>
<dbReference type="Proteomes" id="UP000095085">
    <property type="component" value="Unassembled WGS sequence"/>
</dbReference>
<evidence type="ECO:0000313" key="2">
    <source>
        <dbReference type="EMBL" id="ODV65674.1"/>
    </source>
</evidence>
<name>A0A1E4REH7_9ASCO</name>
<dbReference type="PANTHER" id="PTHR43991:SF9">
    <property type="entry name" value="DUF2415 DOMAIN-CONTAINING PROTEIN"/>
    <property type="match status" value="1"/>
</dbReference>
<evidence type="ECO:0000313" key="3">
    <source>
        <dbReference type="Proteomes" id="UP000095085"/>
    </source>
</evidence>
<dbReference type="AlphaFoldDB" id="A0A1E4REH7"/>
<dbReference type="STRING" id="984485.A0A1E4REH7"/>
<dbReference type="InterPro" id="IPR015943">
    <property type="entry name" value="WD40/YVTN_repeat-like_dom_sf"/>
</dbReference>
<gene>
    <name evidence="2" type="ORF">HYPBUDRAFT_150309</name>
</gene>
<dbReference type="PANTHER" id="PTHR43991">
    <property type="entry name" value="WD REPEAT PROTEIN (AFU_ORTHOLOGUE AFUA_8G05640)-RELATED"/>
    <property type="match status" value="1"/>
</dbReference>
<dbReference type="Gene3D" id="2.130.10.10">
    <property type="entry name" value="YVTN repeat-like/Quinoprotein amine dehydrogenase"/>
    <property type="match status" value="1"/>
</dbReference>
<protein>
    <recommendedName>
        <fullName evidence="1">DUF2415 domain-containing protein</fullName>
    </recommendedName>
</protein>